<feature type="domain" description="Multidrug resistance protein MdtA-like alpha-helical hairpin" evidence="4">
    <location>
        <begin position="111"/>
        <end position="179"/>
    </location>
</feature>
<keyword evidence="3" id="KW-0732">Signal</keyword>
<dbReference type="Gene3D" id="1.10.287.470">
    <property type="entry name" value="Helix hairpin bin"/>
    <property type="match status" value="1"/>
</dbReference>
<reference evidence="5 6" key="1">
    <citation type="submission" date="2017-08" db="EMBL/GenBank/DDBJ databases">
        <title>Infants hospitalized years apart are colonized by the same room-sourced microbial strains.</title>
        <authorList>
            <person name="Brooks B."/>
            <person name="Olm M.R."/>
            <person name="Firek B.A."/>
            <person name="Baker R."/>
            <person name="Thomas B.C."/>
            <person name="Morowitz M.J."/>
            <person name="Banfield J.F."/>
        </authorList>
    </citation>
    <scope>NUCLEOTIDE SEQUENCE [LARGE SCALE GENOMIC DNA]</scope>
    <source>
        <strain evidence="5">S2_005_001_R2_27</strain>
    </source>
</reference>
<comment type="caution">
    <text evidence="5">The sequence shown here is derived from an EMBL/GenBank/DDBJ whole genome shotgun (WGS) entry which is preliminary data.</text>
</comment>
<evidence type="ECO:0000313" key="5">
    <source>
        <dbReference type="EMBL" id="PZQ83225.1"/>
    </source>
</evidence>
<accession>A0A2W5R8M8</accession>
<dbReference type="Pfam" id="PF25876">
    <property type="entry name" value="HH_MFP_RND"/>
    <property type="match status" value="1"/>
</dbReference>
<dbReference type="EMBL" id="QFQD01000022">
    <property type="protein sequence ID" value="PZQ83225.1"/>
    <property type="molecule type" value="Genomic_DNA"/>
</dbReference>
<feature type="signal peptide" evidence="3">
    <location>
        <begin position="1"/>
        <end position="32"/>
    </location>
</feature>
<dbReference type="PANTHER" id="PTHR30469">
    <property type="entry name" value="MULTIDRUG RESISTANCE PROTEIN MDTA"/>
    <property type="match status" value="1"/>
</dbReference>
<dbReference type="GO" id="GO:1990281">
    <property type="term" value="C:efflux pump complex"/>
    <property type="evidence" value="ECO:0007669"/>
    <property type="project" value="TreeGrafter"/>
</dbReference>
<dbReference type="AlphaFoldDB" id="A0A2W5R8M8"/>
<sequence length="372" mass="39131">MQMAGWQTGQMLTRRGPAVAALLLAVSLAACGEDKQPAAKVPLPVATETAALVHIDNVVSLTGEVRARVESDLSFRIAGRIATRLVDVGATVAAGQVLATLETTEQATEVASRKAGVQSAEATLRQATSAFERQQELMKSGFTTQSSFDDASQALTAAQSALKTAQANLSTAEQQLDYTSLRADSAGTITSRNAEVGQVVEAAQAVFTLAHEGARDAVFEIDESLLTDELKDATLSLTLLSDPSIHASAKVREVAPMIDPTTGTIRVKLAIENPPPQMGLGTSVVGVGRFRSREVVSFPWQAFFSEGDSPAVWVVAPDRTVSLRRVVIDTYRSGKFGLRSGVAPGETVVIAGAQLLHPGQVIDPRSADGKSP</sequence>
<dbReference type="Proteomes" id="UP000248887">
    <property type="component" value="Unassembled WGS sequence"/>
</dbReference>
<evidence type="ECO:0000256" key="1">
    <source>
        <dbReference type="ARBA" id="ARBA00009477"/>
    </source>
</evidence>
<dbReference type="GO" id="GO:0015562">
    <property type="term" value="F:efflux transmembrane transporter activity"/>
    <property type="evidence" value="ECO:0007669"/>
    <property type="project" value="TreeGrafter"/>
</dbReference>
<dbReference type="PANTHER" id="PTHR30469:SF38">
    <property type="entry name" value="HLYD FAMILY SECRETION PROTEIN"/>
    <property type="match status" value="1"/>
</dbReference>
<evidence type="ECO:0000256" key="2">
    <source>
        <dbReference type="SAM" id="Coils"/>
    </source>
</evidence>
<feature type="chain" id="PRO_5016132583" evidence="3">
    <location>
        <begin position="33"/>
        <end position="372"/>
    </location>
</feature>
<dbReference type="Gene3D" id="2.40.420.20">
    <property type="match status" value="1"/>
</dbReference>
<dbReference type="InterPro" id="IPR006143">
    <property type="entry name" value="RND_pump_MFP"/>
</dbReference>
<keyword evidence="2" id="KW-0175">Coiled coil</keyword>
<dbReference type="NCBIfam" id="TIGR01730">
    <property type="entry name" value="RND_mfp"/>
    <property type="match status" value="1"/>
</dbReference>
<dbReference type="Gene3D" id="2.40.30.170">
    <property type="match status" value="1"/>
</dbReference>
<name>A0A2W5R8M8_ANCNO</name>
<organism evidence="5 6">
    <name type="scientific">Ancylobacter novellus</name>
    <name type="common">Thiobacillus novellus</name>
    <dbReference type="NCBI Taxonomy" id="921"/>
    <lineage>
        <taxon>Bacteria</taxon>
        <taxon>Pseudomonadati</taxon>
        <taxon>Pseudomonadota</taxon>
        <taxon>Alphaproteobacteria</taxon>
        <taxon>Hyphomicrobiales</taxon>
        <taxon>Xanthobacteraceae</taxon>
        <taxon>Ancylobacter</taxon>
    </lineage>
</organism>
<protein>
    <submittedName>
        <fullName evidence="5">Efflux RND transporter periplasmic adaptor subunit</fullName>
    </submittedName>
</protein>
<evidence type="ECO:0000256" key="3">
    <source>
        <dbReference type="SAM" id="SignalP"/>
    </source>
</evidence>
<evidence type="ECO:0000313" key="6">
    <source>
        <dbReference type="Proteomes" id="UP000248887"/>
    </source>
</evidence>
<gene>
    <name evidence="5" type="ORF">DI549_08915</name>
</gene>
<dbReference type="InterPro" id="IPR058624">
    <property type="entry name" value="MdtA-like_HH"/>
</dbReference>
<dbReference type="Gene3D" id="2.40.50.100">
    <property type="match status" value="1"/>
</dbReference>
<dbReference type="SUPFAM" id="SSF111369">
    <property type="entry name" value="HlyD-like secretion proteins"/>
    <property type="match status" value="1"/>
</dbReference>
<evidence type="ECO:0000259" key="4">
    <source>
        <dbReference type="Pfam" id="PF25876"/>
    </source>
</evidence>
<feature type="coiled-coil region" evidence="2">
    <location>
        <begin position="117"/>
        <end position="175"/>
    </location>
</feature>
<proteinExistence type="inferred from homology"/>
<comment type="similarity">
    <text evidence="1">Belongs to the membrane fusion protein (MFP) (TC 8.A.1) family.</text>
</comment>